<organism evidence="2 3">
    <name type="scientific">Trichoderma lentiforme</name>
    <dbReference type="NCBI Taxonomy" id="1567552"/>
    <lineage>
        <taxon>Eukaryota</taxon>
        <taxon>Fungi</taxon>
        <taxon>Dikarya</taxon>
        <taxon>Ascomycota</taxon>
        <taxon>Pezizomycotina</taxon>
        <taxon>Sordariomycetes</taxon>
        <taxon>Hypocreomycetidae</taxon>
        <taxon>Hypocreales</taxon>
        <taxon>Hypocreaceae</taxon>
        <taxon>Trichoderma</taxon>
    </lineage>
</organism>
<evidence type="ECO:0000313" key="2">
    <source>
        <dbReference type="EMBL" id="KAF3066064.1"/>
    </source>
</evidence>
<feature type="region of interest" description="Disordered" evidence="1">
    <location>
        <begin position="1"/>
        <end position="27"/>
    </location>
</feature>
<proteinExistence type="predicted"/>
<gene>
    <name evidence="2" type="ORF">CFAM422_009360</name>
</gene>
<dbReference type="EMBL" id="QLNT01000017">
    <property type="protein sequence ID" value="KAF3066064.1"/>
    <property type="molecule type" value="Genomic_DNA"/>
</dbReference>
<feature type="compositionally biased region" description="Basic and acidic residues" evidence="1">
    <location>
        <begin position="55"/>
        <end position="66"/>
    </location>
</feature>
<evidence type="ECO:0000313" key="3">
    <source>
        <dbReference type="Proteomes" id="UP000801864"/>
    </source>
</evidence>
<protein>
    <submittedName>
        <fullName evidence="2">Uncharacterized protein</fullName>
    </submittedName>
</protein>
<dbReference type="AlphaFoldDB" id="A0A9P5C960"/>
<comment type="caution">
    <text evidence="2">The sequence shown here is derived from an EMBL/GenBank/DDBJ whole genome shotgun (WGS) entry which is preliminary data.</text>
</comment>
<reference evidence="2 3" key="1">
    <citation type="submission" date="2018-06" db="EMBL/GenBank/DDBJ databases">
        <title>Genome analysis of cellulolytic fungus Trichoderma lentiforme CFAM-422.</title>
        <authorList>
            <person name="Steindorff A.S."/>
            <person name="Formighieri E.F."/>
            <person name="Midorikawa G.E.O."/>
            <person name="Tamietti M.S."/>
            <person name="Ramos E.Z."/>
            <person name="Silva A.S."/>
            <person name="Bon E.P.S."/>
            <person name="Mendes T.D."/>
            <person name="Damaso M.C.T."/>
            <person name="Favaro L.C.L."/>
        </authorList>
    </citation>
    <scope>NUCLEOTIDE SEQUENCE [LARGE SCALE GENOMIC DNA]</scope>
    <source>
        <strain evidence="2 3">CFAM-422</strain>
    </source>
</reference>
<feature type="region of interest" description="Disordered" evidence="1">
    <location>
        <begin position="47"/>
        <end position="83"/>
    </location>
</feature>
<sequence>MPANDLDISPASKDGDSRQPTKTRTRSHRDYYMCWVNPEAREHAITEWSTGAARMRPDQASDKPETESGMQSVMRSRLEVSGS</sequence>
<name>A0A9P5C960_9HYPO</name>
<evidence type="ECO:0000256" key="1">
    <source>
        <dbReference type="SAM" id="MobiDB-lite"/>
    </source>
</evidence>
<accession>A0A9P5C960</accession>
<keyword evidence="3" id="KW-1185">Reference proteome</keyword>
<dbReference type="Proteomes" id="UP000801864">
    <property type="component" value="Unassembled WGS sequence"/>
</dbReference>